<dbReference type="OMA" id="PMGSEFY"/>
<feature type="compositionally biased region" description="Polar residues" evidence="1">
    <location>
        <begin position="873"/>
        <end position="882"/>
    </location>
</feature>
<dbReference type="InterPro" id="IPR000008">
    <property type="entry name" value="C2_dom"/>
</dbReference>
<dbReference type="RefSeq" id="XP_001454154.1">
    <property type="nucleotide sequence ID" value="XM_001454117.1"/>
</dbReference>
<feature type="compositionally biased region" description="Basic and acidic residues" evidence="1">
    <location>
        <begin position="843"/>
        <end position="854"/>
    </location>
</feature>
<dbReference type="SUPFAM" id="SSF49562">
    <property type="entry name" value="C2 domain (Calcium/lipid-binding domain, CaLB)"/>
    <property type="match status" value="1"/>
</dbReference>
<dbReference type="STRING" id="5888.A0DUP0"/>
<dbReference type="Pfam" id="PF08578">
    <property type="entry name" value="DUF1765"/>
    <property type="match status" value="1"/>
</dbReference>
<dbReference type="PANTHER" id="PTHR35397:SF1">
    <property type="entry name" value="ARMADILLO-LIKE HELICAL DOMAIN-CONTAINING PROTEIN"/>
    <property type="match status" value="1"/>
</dbReference>
<dbReference type="Proteomes" id="UP000000600">
    <property type="component" value="Unassembled WGS sequence"/>
</dbReference>
<dbReference type="InterPro" id="IPR013887">
    <property type="entry name" value="UPF0592"/>
</dbReference>
<protein>
    <recommendedName>
        <fullName evidence="2">C2 domain-containing protein</fullName>
    </recommendedName>
</protein>
<evidence type="ECO:0000259" key="2">
    <source>
        <dbReference type="PROSITE" id="PS50004"/>
    </source>
</evidence>
<dbReference type="AlphaFoldDB" id="A0DUP0"/>
<dbReference type="PROSITE" id="PS50004">
    <property type="entry name" value="C2"/>
    <property type="match status" value="1"/>
</dbReference>
<sequence>MGSACYSHQTRKQHLNDIRFGQQNLMFRMVISGIKVKNIQQQSAYVIVKVNEHLYKTTMIRYTKNPHWPQTFTFDLHIDPQSMQTQFFTLVLYSNIQPSKSLMTQTRFITRSNIHYMKLPVDHNIMIFCLVQMLLLIQNQSSIIFDIKVAQKLHFKINTKHIRCILEEQLGDIAYSFLLKIKSQENESQSAISPKYMNPTYSQNDDVPYKYQHIKGGSQRHVSTKKALEAKNEILWEFRTEDAPFMEFDIFADDFQITTFVFVLYANKQTKQEEYKRIGSTYISFNKFFYDNTSQIAQTDTLLIQEAQLNEQLISDGTYIGNWAGTFIIKSNQYVSQCSGVKTETGTVNQSTLLLKKAKSKNNTNKEVDWLIGLQIKVETLSQTMRDKKIKDSEKMKNEILSTLTENHNIKYQSVDEMLHSQSVQIKLWKYLLEQSSKQQTEMVKEICFTVLSELIYRDDMDLDHLSIDTQIERIHNAQLFVTLMIKVMPLCLQRVVDTSCSNKEHDFFVKFAVLSYFRVPQFKQALFPEIENISIHKFYDLAFQNEKGQQLQKELESLKLEMPDKQTVHFYYPFVIQWVNFVQSKFGFNVNWQNIQGYDEIVQLLLSNIQLKNHKFIEASCAIINNSMLLSKFIHILFNQTRVFDAIQVFNTLNIVDVWLQKVNQNYHVLPTNFDYSFFFKGIKLILNGDHAVSISKSLQILYNNFHLITTEPKKELCDFLFSTDLFFKIFMHWSPLVRNTFIHLLIYRIQHRHRSLQSGFEKIRDINKELQYAFFKDYSQKERDQLINDMIYLKYSYIIQIIRKIYQQFQLYNGGKQYVQKVIQERSLKAKLIRKKAKEKKEQQILDDKQNEQDSTTLKNSSRKSELPEISFQSQVSKAQSAIGFAERPNNSMKSLDDDNQKVEEEQVPDNTPMGSEFYQSFSSFIDLNKILQEVEQEQENEENRRRLPKKQQNRCLSPKNITKQQDMKILTRKFPELEFETSGLKASKLKYLQIAYQEYTIVQKEYLRWINQMKCNQRNFNQFDQVKDHQVPLLVIRVPKDESNQEAPQSDD</sequence>
<gene>
    <name evidence="3" type="ORF">GSPATT00020429001</name>
</gene>
<dbReference type="EMBL" id="CT868585">
    <property type="protein sequence ID" value="CAK86757.1"/>
    <property type="molecule type" value="Genomic_DNA"/>
</dbReference>
<accession>A0DUP0</accession>
<evidence type="ECO:0000256" key="1">
    <source>
        <dbReference type="SAM" id="MobiDB-lite"/>
    </source>
</evidence>
<dbReference type="InterPro" id="IPR035892">
    <property type="entry name" value="C2_domain_sf"/>
</dbReference>
<reference evidence="3 4" key="1">
    <citation type="journal article" date="2006" name="Nature">
        <title>Global trends of whole-genome duplications revealed by the ciliate Paramecium tetraurelia.</title>
        <authorList>
            <consortium name="Genoscope"/>
            <person name="Aury J.-M."/>
            <person name="Jaillon O."/>
            <person name="Duret L."/>
            <person name="Noel B."/>
            <person name="Jubin C."/>
            <person name="Porcel B.M."/>
            <person name="Segurens B."/>
            <person name="Daubin V."/>
            <person name="Anthouard V."/>
            <person name="Aiach N."/>
            <person name="Arnaiz O."/>
            <person name="Billaut A."/>
            <person name="Beisson J."/>
            <person name="Blanc I."/>
            <person name="Bouhouche K."/>
            <person name="Camara F."/>
            <person name="Duharcourt S."/>
            <person name="Guigo R."/>
            <person name="Gogendeau D."/>
            <person name="Katinka M."/>
            <person name="Keller A.-M."/>
            <person name="Kissmehl R."/>
            <person name="Klotz C."/>
            <person name="Koll F."/>
            <person name="Le Moue A."/>
            <person name="Lepere C."/>
            <person name="Malinsky S."/>
            <person name="Nowacki M."/>
            <person name="Nowak J.K."/>
            <person name="Plattner H."/>
            <person name="Poulain J."/>
            <person name="Ruiz F."/>
            <person name="Serrano V."/>
            <person name="Zagulski M."/>
            <person name="Dessen P."/>
            <person name="Betermier M."/>
            <person name="Weissenbach J."/>
            <person name="Scarpelli C."/>
            <person name="Schachter V."/>
            <person name="Sperling L."/>
            <person name="Meyer E."/>
            <person name="Cohen J."/>
            <person name="Wincker P."/>
        </authorList>
    </citation>
    <scope>NUCLEOTIDE SEQUENCE [LARGE SCALE GENOMIC DNA]</scope>
    <source>
        <strain evidence="3 4">Stock d4-2</strain>
    </source>
</reference>
<dbReference type="OrthoDB" id="296767at2759"/>
<keyword evidence="4" id="KW-1185">Reference proteome</keyword>
<feature type="domain" description="C2" evidence="2">
    <location>
        <begin position="1"/>
        <end position="125"/>
    </location>
</feature>
<dbReference type="Pfam" id="PF00168">
    <property type="entry name" value="C2"/>
    <property type="match status" value="1"/>
</dbReference>
<dbReference type="PANTHER" id="PTHR35397">
    <property type="entry name" value="C2 DOMAIN-CONTAINING PROTEIN-RELATED"/>
    <property type="match status" value="1"/>
</dbReference>
<proteinExistence type="predicted"/>
<feature type="region of interest" description="Disordered" evidence="1">
    <location>
        <begin position="843"/>
        <end position="916"/>
    </location>
</feature>
<name>A0DUP0_PARTE</name>
<dbReference type="GeneID" id="5039939"/>
<feature type="compositionally biased region" description="Basic and acidic residues" evidence="1">
    <location>
        <begin position="897"/>
        <end position="907"/>
    </location>
</feature>
<dbReference type="eggNOG" id="ENOG502QSXI">
    <property type="taxonomic scope" value="Eukaryota"/>
</dbReference>
<dbReference type="Gene3D" id="2.60.40.150">
    <property type="entry name" value="C2 domain"/>
    <property type="match status" value="1"/>
</dbReference>
<dbReference type="KEGG" id="ptm:GSPATT00020429001"/>
<organism evidence="3 4">
    <name type="scientific">Paramecium tetraurelia</name>
    <dbReference type="NCBI Taxonomy" id="5888"/>
    <lineage>
        <taxon>Eukaryota</taxon>
        <taxon>Sar</taxon>
        <taxon>Alveolata</taxon>
        <taxon>Ciliophora</taxon>
        <taxon>Intramacronucleata</taxon>
        <taxon>Oligohymenophorea</taxon>
        <taxon>Peniculida</taxon>
        <taxon>Parameciidae</taxon>
        <taxon>Paramecium</taxon>
    </lineage>
</organism>
<dbReference type="HOGENOM" id="CLU_290270_0_0_1"/>
<dbReference type="InParanoid" id="A0DUP0"/>
<evidence type="ECO:0000313" key="4">
    <source>
        <dbReference type="Proteomes" id="UP000000600"/>
    </source>
</evidence>
<evidence type="ECO:0000313" key="3">
    <source>
        <dbReference type="EMBL" id="CAK86757.1"/>
    </source>
</evidence>